<dbReference type="AlphaFoldDB" id="A0A2V1B0T2"/>
<name>A0A2V1B0T2_9ASCO</name>
<dbReference type="SUPFAM" id="SSF54928">
    <property type="entry name" value="RNA-binding domain, RBD"/>
    <property type="match status" value="1"/>
</dbReference>
<dbReference type="Proteomes" id="UP000244309">
    <property type="component" value="Unassembled WGS sequence"/>
</dbReference>
<evidence type="ECO:0000256" key="1">
    <source>
        <dbReference type="ARBA" id="ARBA00004123"/>
    </source>
</evidence>
<dbReference type="VEuPathDB" id="FungiDB:CXQ85_004038"/>
<feature type="region of interest" description="Disordered" evidence="4">
    <location>
        <begin position="272"/>
        <end position="360"/>
    </location>
</feature>
<dbReference type="GO" id="GO:0031124">
    <property type="term" value="P:mRNA 3'-end processing"/>
    <property type="evidence" value="ECO:0007669"/>
    <property type="project" value="InterPro"/>
</dbReference>
<evidence type="ECO:0000313" key="7">
    <source>
        <dbReference type="Proteomes" id="UP000244309"/>
    </source>
</evidence>
<dbReference type="Pfam" id="PF00076">
    <property type="entry name" value="RRM_1"/>
    <property type="match status" value="1"/>
</dbReference>
<dbReference type="InterPro" id="IPR038192">
    <property type="entry name" value="CSTF_C_sf"/>
</dbReference>
<dbReference type="GeneID" id="37009368"/>
<feature type="domain" description="RRM" evidence="5">
    <location>
        <begin position="17"/>
        <end position="100"/>
    </location>
</feature>
<comment type="subcellular location">
    <subcellularLocation>
        <location evidence="1">Nucleus</location>
    </subcellularLocation>
</comment>
<evidence type="ECO:0000256" key="3">
    <source>
        <dbReference type="PROSITE-ProRule" id="PRU00176"/>
    </source>
</evidence>
<organism evidence="6 7">
    <name type="scientific">Candidozyma haemuli</name>
    <dbReference type="NCBI Taxonomy" id="45357"/>
    <lineage>
        <taxon>Eukaryota</taxon>
        <taxon>Fungi</taxon>
        <taxon>Dikarya</taxon>
        <taxon>Ascomycota</taxon>
        <taxon>Saccharomycotina</taxon>
        <taxon>Pichiomycetes</taxon>
        <taxon>Metschnikowiaceae</taxon>
        <taxon>Candidozyma</taxon>
    </lineage>
</organism>
<feature type="compositionally biased region" description="Low complexity" evidence="4">
    <location>
        <begin position="331"/>
        <end position="344"/>
    </location>
</feature>
<dbReference type="OrthoDB" id="272703at2759"/>
<evidence type="ECO:0000256" key="2">
    <source>
        <dbReference type="ARBA" id="ARBA00023242"/>
    </source>
</evidence>
<dbReference type="Gene3D" id="1.10.20.70">
    <property type="entry name" value="Transcription termination and cleavage factor, C-terminal domain"/>
    <property type="match status" value="1"/>
</dbReference>
<dbReference type="GO" id="GO:0005847">
    <property type="term" value="C:mRNA cleavage and polyadenylation specificity factor complex"/>
    <property type="evidence" value="ECO:0007669"/>
    <property type="project" value="TreeGrafter"/>
</dbReference>
<dbReference type="Gene3D" id="1.25.40.630">
    <property type="match status" value="1"/>
</dbReference>
<dbReference type="PROSITE" id="PS50102">
    <property type="entry name" value="RRM"/>
    <property type="match status" value="1"/>
</dbReference>
<dbReference type="EMBL" id="PKFO01000011">
    <property type="protein sequence ID" value="PVH23745.1"/>
    <property type="molecule type" value="Genomic_DNA"/>
</dbReference>
<dbReference type="CDD" id="cd00590">
    <property type="entry name" value="RRM_SF"/>
    <property type="match status" value="1"/>
</dbReference>
<dbReference type="Gene3D" id="3.30.70.330">
    <property type="match status" value="1"/>
</dbReference>
<feature type="region of interest" description="Disordered" evidence="4">
    <location>
        <begin position="126"/>
        <end position="173"/>
    </location>
</feature>
<dbReference type="Pfam" id="PF14304">
    <property type="entry name" value="CSTF_C"/>
    <property type="match status" value="1"/>
</dbReference>
<gene>
    <name evidence="6" type="ORF">CXQ85_004038</name>
</gene>
<dbReference type="PANTHER" id="PTHR45735:SF2">
    <property type="entry name" value="CLEAVAGE STIMULATION FACTOR SUBUNIT 2"/>
    <property type="match status" value="1"/>
</dbReference>
<dbReference type="InterPro" id="IPR026896">
    <property type="entry name" value="CSTF_C"/>
</dbReference>
<dbReference type="InterPro" id="IPR035979">
    <property type="entry name" value="RBD_domain_sf"/>
</dbReference>
<dbReference type="PANTHER" id="PTHR45735">
    <property type="entry name" value="CLEAVAGE STIMULATION FACTOR SUBUNIT 2"/>
    <property type="match status" value="1"/>
</dbReference>
<dbReference type="STRING" id="45357.A0A2V1B0T2"/>
<evidence type="ECO:0000313" key="6">
    <source>
        <dbReference type="EMBL" id="PVH23745.1"/>
    </source>
</evidence>
<accession>A0A2V1B0T2</accession>
<sequence length="398" mass="42535">MSRRAGSPPQGAPGPSSILYIGSLPFEWTEEQLQAVVTSIASVLDVRLGFDHVGKNKGYAFVEFENPPESQRAAVLLGQIKINSPDGRPNKRLRIESSKEGFRTGNNANKQPLPFIPSNLPPYVELPPNAQVRQPSGLPPVPGMPQRPPVPQMSQASPGPQLPPVPGSNGTQFAGVAQANGAQLPESLLRASQVLTTPAKIPLETPDKINETLSSIPPAQLIELIANLKNILASNNAGRAAEVFQLSPNLAAAAAQALLLMGFVDEEVIQESMKSASNTPQPQQPTPAYQQPQQPQQYNNQGYGQPPQGYNSSGGFPPGSASLPPPPPRPQQSQFPQQQSQPPSKWGNLPLSTQMKLGALPPDQADLIAQVLSLPPDQISSLPPDRQTMVASIRQQYL</sequence>
<evidence type="ECO:0000259" key="5">
    <source>
        <dbReference type="PROSITE" id="PS50102"/>
    </source>
</evidence>
<dbReference type="RefSeq" id="XP_025344685.1">
    <property type="nucleotide sequence ID" value="XM_025487669.1"/>
</dbReference>
<keyword evidence="2" id="KW-0539">Nucleus</keyword>
<keyword evidence="7" id="KW-1185">Reference proteome</keyword>
<proteinExistence type="predicted"/>
<dbReference type="InterPro" id="IPR000504">
    <property type="entry name" value="RRM_dom"/>
</dbReference>
<feature type="compositionally biased region" description="Low complexity" evidence="4">
    <location>
        <begin position="278"/>
        <end position="322"/>
    </location>
</feature>
<reference evidence="6 7" key="1">
    <citation type="submission" date="2017-12" db="EMBL/GenBank/DDBJ databases">
        <title>Genome Sequence of a Multidrug-Resistant Candida haemulonii Isolate from a Patient with Chronic Leg Ulcers in Israel.</title>
        <authorList>
            <person name="Chow N.A."/>
            <person name="Gade L."/>
            <person name="Batra D."/>
            <person name="Rowe L.A."/>
            <person name="Ben-Ami R."/>
            <person name="Loparev V.N."/>
            <person name="Litvintseva A.P."/>
        </authorList>
    </citation>
    <scope>NUCLEOTIDE SEQUENCE [LARGE SCALE GENOMIC DNA]</scope>
    <source>
        <strain evidence="6 7">B11899</strain>
    </source>
</reference>
<dbReference type="GO" id="GO:0003729">
    <property type="term" value="F:mRNA binding"/>
    <property type="evidence" value="ECO:0007669"/>
    <property type="project" value="TreeGrafter"/>
</dbReference>
<dbReference type="SMART" id="SM00360">
    <property type="entry name" value="RRM"/>
    <property type="match status" value="1"/>
</dbReference>
<feature type="compositionally biased region" description="Pro residues" evidence="4">
    <location>
        <begin position="137"/>
        <end position="151"/>
    </location>
</feature>
<evidence type="ECO:0000256" key="4">
    <source>
        <dbReference type="SAM" id="MobiDB-lite"/>
    </source>
</evidence>
<dbReference type="InterPro" id="IPR025742">
    <property type="entry name" value="CSTF2_hinge"/>
</dbReference>
<keyword evidence="3" id="KW-0694">RNA-binding</keyword>
<comment type="caution">
    <text evidence="6">The sequence shown here is derived from an EMBL/GenBank/DDBJ whole genome shotgun (WGS) entry which is preliminary data.</text>
</comment>
<dbReference type="Pfam" id="PF14327">
    <property type="entry name" value="CSTF2_hinge"/>
    <property type="match status" value="1"/>
</dbReference>
<dbReference type="InterPro" id="IPR012677">
    <property type="entry name" value="Nucleotide-bd_a/b_plait_sf"/>
</dbReference>
<protein>
    <recommendedName>
        <fullName evidence="5">RRM domain-containing protein</fullName>
    </recommendedName>
</protein>